<dbReference type="Proteomes" id="UP000006028">
    <property type="component" value="Unassembled WGS sequence"/>
</dbReference>
<accession>E2ZHQ1</accession>
<evidence type="ECO:0000313" key="2">
    <source>
        <dbReference type="Proteomes" id="UP000006028"/>
    </source>
</evidence>
<comment type="caution">
    <text evidence="1">The sequence shown here is derived from an EMBL/GenBank/DDBJ whole genome shotgun (WGS) entry which is preliminary data.</text>
</comment>
<dbReference type="HOGENOM" id="CLU_2859941_0_0_9"/>
<protein>
    <submittedName>
        <fullName evidence="1">Uncharacterized protein</fullName>
    </submittedName>
</protein>
<gene>
    <name evidence="1" type="ORF">HMPREF9436_01190</name>
</gene>
<dbReference type="AlphaFoldDB" id="E2ZHQ1"/>
<proteinExistence type="predicted"/>
<organism evidence="1 2">
    <name type="scientific">Faecalibacterium cf. prausnitzii KLE1255</name>
    <dbReference type="NCBI Taxonomy" id="748224"/>
    <lineage>
        <taxon>Bacteria</taxon>
        <taxon>Bacillati</taxon>
        <taxon>Bacillota</taxon>
        <taxon>Clostridia</taxon>
        <taxon>Eubacteriales</taxon>
        <taxon>Oscillospiraceae</taxon>
        <taxon>Faecalibacterium</taxon>
    </lineage>
</organism>
<dbReference type="BioCyc" id="FCF748224-HMP:GTSS-2641-MONOMER"/>
<dbReference type="EMBL" id="AECU01000098">
    <property type="protein sequence ID" value="EFQ07319.1"/>
    <property type="molecule type" value="Genomic_DNA"/>
</dbReference>
<sequence>MKMFVIYLSERSFFMAQKNLIVYGKNGKRIGGGAAQLKQIKNYGGWDAYNREVFKAGYEYGWKGACSSFMKKMDRSSFEK</sequence>
<name>E2ZHQ1_9FIRM</name>
<reference evidence="1 2" key="1">
    <citation type="submission" date="2010-08" db="EMBL/GenBank/DDBJ databases">
        <authorList>
            <person name="Weinstock G."/>
            <person name="Sodergren E."/>
            <person name="Clifton S."/>
            <person name="Fulton L."/>
            <person name="Fulton B."/>
            <person name="Courtney L."/>
            <person name="Fronick C."/>
            <person name="Harrison M."/>
            <person name="Strong C."/>
            <person name="Farmer C."/>
            <person name="Delahaunty K."/>
            <person name="Markovic C."/>
            <person name="Hall O."/>
            <person name="Minx P."/>
            <person name="Tomlinson C."/>
            <person name="Mitreva M."/>
            <person name="Hou S."/>
            <person name="Chen J."/>
            <person name="Wollam A."/>
            <person name="Pepin K.H."/>
            <person name="Johnson M."/>
            <person name="Bhonagiri V."/>
            <person name="Zhang X."/>
            <person name="Suruliraj S."/>
            <person name="Warren W."/>
            <person name="Chinwalla A."/>
            <person name="Mardis E.R."/>
            <person name="Wilson R.K."/>
        </authorList>
    </citation>
    <scope>NUCLEOTIDE SEQUENCE [LARGE SCALE GENOMIC DNA]</scope>
    <source>
        <strain evidence="1 2">KLE1255</strain>
    </source>
</reference>
<evidence type="ECO:0000313" key="1">
    <source>
        <dbReference type="EMBL" id="EFQ07319.1"/>
    </source>
</evidence>